<gene>
    <name evidence="1" type="ORF">K3181_06055</name>
</gene>
<keyword evidence="2" id="KW-1185">Reference proteome</keyword>
<comment type="caution">
    <text evidence="1">The sequence shown here is derived from an EMBL/GenBank/DDBJ whole genome shotgun (WGS) entry which is preliminary data.</text>
</comment>
<evidence type="ECO:0000313" key="2">
    <source>
        <dbReference type="Proteomes" id="UP000782554"/>
    </source>
</evidence>
<name>A0ABS7JTU2_9SPHN</name>
<dbReference type="RefSeq" id="WP_221601709.1">
    <property type="nucleotide sequence ID" value="NZ_JAIGNU010000001.1"/>
</dbReference>
<evidence type="ECO:0000313" key="1">
    <source>
        <dbReference type="EMBL" id="MBX7500998.1"/>
    </source>
</evidence>
<proteinExistence type="predicted"/>
<organism evidence="1 2">
    <name type="scientific">Qipengyuania mesophila</name>
    <dbReference type="NCBI Taxonomy" id="2867246"/>
    <lineage>
        <taxon>Bacteria</taxon>
        <taxon>Pseudomonadati</taxon>
        <taxon>Pseudomonadota</taxon>
        <taxon>Alphaproteobacteria</taxon>
        <taxon>Sphingomonadales</taxon>
        <taxon>Erythrobacteraceae</taxon>
        <taxon>Qipengyuania</taxon>
    </lineage>
</organism>
<accession>A0ABS7JTU2</accession>
<sequence length="42" mass="4167">MITSTNQSLFAAAFSIAISAALFASAIIPGSPAVFASFTTTA</sequence>
<dbReference type="EMBL" id="JAIGNU010000001">
    <property type="protein sequence ID" value="MBX7500998.1"/>
    <property type="molecule type" value="Genomic_DNA"/>
</dbReference>
<reference evidence="1 2" key="1">
    <citation type="submission" date="2021-08" db="EMBL/GenBank/DDBJ databases">
        <title>Comparative Genomics Analysis of the Genus Qipengyuania Reveals Extensive Genetic Diversity and Metabolic Versatility, Including the Description of Fifteen Novel Species.</title>
        <authorList>
            <person name="Liu Y."/>
        </authorList>
    </citation>
    <scope>NUCLEOTIDE SEQUENCE [LARGE SCALE GENOMIC DNA]</scope>
    <source>
        <strain evidence="1 2">YG27</strain>
    </source>
</reference>
<protein>
    <submittedName>
        <fullName evidence="1">Enoyl-CoA hydratase</fullName>
    </submittedName>
</protein>
<dbReference type="Proteomes" id="UP000782554">
    <property type="component" value="Unassembled WGS sequence"/>
</dbReference>